<dbReference type="OrthoDB" id="9847608at2"/>
<protein>
    <recommendedName>
        <fullName evidence="4">DUF3558 domain-containing protein</fullName>
    </recommendedName>
</protein>
<accession>A0A1C4XUC5</accession>
<dbReference type="Proteomes" id="UP000198253">
    <property type="component" value="Chromosome I"/>
</dbReference>
<dbReference type="InParanoid" id="A0A1C4XUC5"/>
<dbReference type="PROSITE" id="PS51257">
    <property type="entry name" value="PROKAR_LIPOPROTEIN"/>
    <property type="match status" value="1"/>
</dbReference>
<evidence type="ECO:0000313" key="2">
    <source>
        <dbReference type="EMBL" id="SCF12012.1"/>
    </source>
</evidence>
<dbReference type="EMBL" id="LT607413">
    <property type="protein sequence ID" value="SCF12012.1"/>
    <property type="molecule type" value="Genomic_DNA"/>
</dbReference>
<feature type="chain" id="PRO_5038915621" description="DUF3558 domain-containing protein" evidence="1">
    <location>
        <begin position="24"/>
        <end position="202"/>
    </location>
</feature>
<evidence type="ECO:0008006" key="4">
    <source>
        <dbReference type="Google" id="ProtNLM"/>
    </source>
</evidence>
<proteinExistence type="predicted"/>
<feature type="signal peptide" evidence="1">
    <location>
        <begin position="1"/>
        <end position="23"/>
    </location>
</feature>
<name>A0A1C4XUC5_MICEC</name>
<organism evidence="2 3">
    <name type="scientific">Micromonospora echinospora</name>
    <name type="common">Micromonospora purpurea</name>
    <dbReference type="NCBI Taxonomy" id="1877"/>
    <lineage>
        <taxon>Bacteria</taxon>
        <taxon>Bacillati</taxon>
        <taxon>Actinomycetota</taxon>
        <taxon>Actinomycetes</taxon>
        <taxon>Micromonosporales</taxon>
        <taxon>Micromonosporaceae</taxon>
        <taxon>Micromonospora</taxon>
    </lineage>
</organism>
<dbReference type="AlphaFoldDB" id="A0A1C4XUC5"/>
<evidence type="ECO:0000256" key="1">
    <source>
        <dbReference type="SAM" id="SignalP"/>
    </source>
</evidence>
<evidence type="ECO:0000313" key="3">
    <source>
        <dbReference type="Proteomes" id="UP000198253"/>
    </source>
</evidence>
<dbReference type="RefSeq" id="WP_143740358.1">
    <property type="nucleotide sequence ID" value="NZ_LT607413.1"/>
</dbReference>
<reference evidence="3" key="1">
    <citation type="submission" date="2016-06" db="EMBL/GenBank/DDBJ databases">
        <authorList>
            <person name="Varghese N."/>
            <person name="Submissions Spin"/>
        </authorList>
    </citation>
    <scope>NUCLEOTIDE SEQUENCE [LARGE SCALE GENOMIC DNA]</scope>
    <source>
        <strain evidence="3">DSM 43816</strain>
    </source>
</reference>
<sequence>MLTLTARWPLAGMVLPLVLAGCAAGSRPAASEDARATPTREYRLVDDLCDQLDPTPLTTLSGIPTTQTKYKPVRPESRHRSLSCGLSAVDRENAWVYSLQVTVSLDDAANPAEGKLTSRGAERTVTDLGDRALIHVAETLTLDNPVREGQKIQSQTGTIRVVEGRLGLQLSYSGHGGTAPAVVDAEALLTGYARQTLELLGG</sequence>
<gene>
    <name evidence="2" type="ORF">GA0070618_3349</name>
</gene>
<keyword evidence="1" id="KW-0732">Signal</keyword>
<keyword evidence="3" id="KW-1185">Reference proteome</keyword>